<dbReference type="EMBL" id="OZ037945">
    <property type="protein sequence ID" value="CAL1700295.1"/>
    <property type="molecule type" value="Genomic_DNA"/>
</dbReference>
<dbReference type="Proteomes" id="UP001497453">
    <property type="component" value="Chromosome 2"/>
</dbReference>
<organism evidence="2 3">
    <name type="scientific">Somion occarium</name>
    <dbReference type="NCBI Taxonomy" id="3059160"/>
    <lineage>
        <taxon>Eukaryota</taxon>
        <taxon>Fungi</taxon>
        <taxon>Dikarya</taxon>
        <taxon>Basidiomycota</taxon>
        <taxon>Agaricomycotina</taxon>
        <taxon>Agaricomycetes</taxon>
        <taxon>Polyporales</taxon>
        <taxon>Cerrenaceae</taxon>
        <taxon>Somion</taxon>
    </lineage>
</organism>
<name>A0ABP1CXB3_9APHY</name>
<gene>
    <name evidence="2" type="ORF">GFSPODELE1_LOCUS3089</name>
</gene>
<accession>A0ABP1CXB3</accession>
<protein>
    <submittedName>
        <fullName evidence="2">Uncharacterized protein</fullName>
    </submittedName>
</protein>
<feature type="compositionally biased region" description="Acidic residues" evidence="1">
    <location>
        <begin position="196"/>
        <end position="215"/>
    </location>
</feature>
<evidence type="ECO:0000256" key="1">
    <source>
        <dbReference type="SAM" id="MobiDB-lite"/>
    </source>
</evidence>
<proteinExistence type="predicted"/>
<reference evidence="3" key="1">
    <citation type="submission" date="2024-04" db="EMBL/GenBank/DDBJ databases">
        <authorList>
            <person name="Shaw F."/>
            <person name="Minotto A."/>
        </authorList>
    </citation>
    <scope>NUCLEOTIDE SEQUENCE [LARGE SCALE GENOMIC DNA]</scope>
</reference>
<sequence length="215" mass="24010">MNVNLSEWNRRFKARVEKLNSAPAFQMFEVGPKGTLIGGDVTLSKGENDEFEATVMGLRPGIWTIKETDEGDDDFKEILIRWVAPGPLDFDNLPVNLPEPNFSPLTKWKRVASYSVDSGVHGVFDQDSLENLIASCGGIQHREFILEVIADFSLFDNYTSVQVGLVAGGGDGGYKLMAREYEGVKVEILLQRNWADDEDEKEGEGEDEDENDEDD</sequence>
<feature type="region of interest" description="Disordered" evidence="1">
    <location>
        <begin position="195"/>
        <end position="215"/>
    </location>
</feature>
<evidence type="ECO:0000313" key="3">
    <source>
        <dbReference type="Proteomes" id="UP001497453"/>
    </source>
</evidence>
<evidence type="ECO:0000313" key="2">
    <source>
        <dbReference type="EMBL" id="CAL1700295.1"/>
    </source>
</evidence>
<keyword evidence="3" id="KW-1185">Reference proteome</keyword>